<sequence>MYKLLILIYLNYAAAALESRIINGRDALPGEFGYIVSVQKYFNHICGGSIINEYNVLTAASCFDDNRKIYFIQYGLVKLTAKNVNVIHVRDTLMHEHFEPMNSNKHDIAILKLSSPLTFDSSSVTPISLPTQGEEFKGNTWARISGWGSVDDMDEALSKHLQTATIYILSMEKCKIPYGWSFHKESQMCANNKKPETRRGASTGDVGSPLVKKMRGRIRLIGLFSWSFNLFGTHDSKIYPDVFTKVSHYFVSHLLIFQKNQ</sequence>
<dbReference type="InterPro" id="IPR043504">
    <property type="entry name" value="Peptidase_S1_PA_chymotrypsin"/>
</dbReference>
<dbReference type="Proteomes" id="UP001329430">
    <property type="component" value="Chromosome 3"/>
</dbReference>
<reference evidence="4 5" key="1">
    <citation type="journal article" date="2024" name="Insects">
        <title>An Improved Chromosome-Level Genome Assembly of the Firefly Pyrocoelia pectoralis.</title>
        <authorList>
            <person name="Fu X."/>
            <person name="Meyer-Rochow V.B."/>
            <person name="Ballantyne L."/>
            <person name="Zhu X."/>
        </authorList>
    </citation>
    <scope>NUCLEOTIDE SEQUENCE [LARGE SCALE GENOMIC DNA]</scope>
    <source>
        <strain evidence="4">XCY_ONT2</strain>
    </source>
</reference>
<evidence type="ECO:0000256" key="2">
    <source>
        <dbReference type="SAM" id="SignalP"/>
    </source>
</evidence>
<dbReference type="InterPro" id="IPR001254">
    <property type="entry name" value="Trypsin_dom"/>
</dbReference>
<dbReference type="PRINTS" id="PR00722">
    <property type="entry name" value="CHYMOTRYPSIN"/>
</dbReference>
<gene>
    <name evidence="4" type="ORF">RI129_004071</name>
</gene>
<accession>A0AAN7ZK62</accession>
<name>A0AAN7ZK62_9COLE</name>
<feature type="signal peptide" evidence="2">
    <location>
        <begin position="1"/>
        <end position="16"/>
    </location>
</feature>
<evidence type="ECO:0000259" key="3">
    <source>
        <dbReference type="PROSITE" id="PS50240"/>
    </source>
</evidence>
<dbReference type="InterPro" id="IPR009003">
    <property type="entry name" value="Peptidase_S1_PA"/>
</dbReference>
<proteinExistence type="predicted"/>
<protein>
    <recommendedName>
        <fullName evidence="3">Peptidase S1 domain-containing protein</fullName>
    </recommendedName>
</protein>
<feature type="chain" id="PRO_5042856790" description="Peptidase S1 domain-containing protein" evidence="2">
    <location>
        <begin position="17"/>
        <end position="261"/>
    </location>
</feature>
<dbReference type="AlphaFoldDB" id="A0AAN7ZK62"/>
<dbReference type="GO" id="GO:0006508">
    <property type="term" value="P:proteolysis"/>
    <property type="evidence" value="ECO:0007669"/>
    <property type="project" value="InterPro"/>
</dbReference>
<evidence type="ECO:0000313" key="4">
    <source>
        <dbReference type="EMBL" id="KAK5645607.1"/>
    </source>
</evidence>
<dbReference type="CDD" id="cd00190">
    <property type="entry name" value="Tryp_SPc"/>
    <property type="match status" value="1"/>
</dbReference>
<dbReference type="Gene3D" id="2.40.10.10">
    <property type="entry name" value="Trypsin-like serine proteases"/>
    <property type="match status" value="1"/>
</dbReference>
<dbReference type="PANTHER" id="PTHR24250">
    <property type="entry name" value="CHYMOTRYPSIN-RELATED"/>
    <property type="match status" value="1"/>
</dbReference>
<feature type="domain" description="Peptidase S1" evidence="3">
    <location>
        <begin position="21"/>
        <end position="252"/>
    </location>
</feature>
<dbReference type="Pfam" id="PF00089">
    <property type="entry name" value="Trypsin"/>
    <property type="match status" value="1"/>
</dbReference>
<organism evidence="4 5">
    <name type="scientific">Pyrocoelia pectoralis</name>
    <dbReference type="NCBI Taxonomy" id="417401"/>
    <lineage>
        <taxon>Eukaryota</taxon>
        <taxon>Metazoa</taxon>
        <taxon>Ecdysozoa</taxon>
        <taxon>Arthropoda</taxon>
        <taxon>Hexapoda</taxon>
        <taxon>Insecta</taxon>
        <taxon>Pterygota</taxon>
        <taxon>Neoptera</taxon>
        <taxon>Endopterygota</taxon>
        <taxon>Coleoptera</taxon>
        <taxon>Polyphaga</taxon>
        <taxon>Elateriformia</taxon>
        <taxon>Elateroidea</taxon>
        <taxon>Lampyridae</taxon>
        <taxon>Lampyrinae</taxon>
        <taxon>Pyrocoelia</taxon>
    </lineage>
</organism>
<dbReference type="PANTHER" id="PTHR24250:SF27">
    <property type="entry name" value="ELASTASE 2 LIKE"/>
    <property type="match status" value="1"/>
</dbReference>
<comment type="caution">
    <text evidence="4">The sequence shown here is derived from an EMBL/GenBank/DDBJ whole genome shotgun (WGS) entry which is preliminary data.</text>
</comment>
<dbReference type="EMBL" id="JAVRBK010000003">
    <property type="protein sequence ID" value="KAK5645607.1"/>
    <property type="molecule type" value="Genomic_DNA"/>
</dbReference>
<evidence type="ECO:0000256" key="1">
    <source>
        <dbReference type="ARBA" id="ARBA00023157"/>
    </source>
</evidence>
<dbReference type="FunFam" id="2.40.10.10:FF:000068">
    <property type="entry name" value="transmembrane protease serine 2"/>
    <property type="match status" value="1"/>
</dbReference>
<dbReference type="SUPFAM" id="SSF50494">
    <property type="entry name" value="Trypsin-like serine proteases"/>
    <property type="match status" value="1"/>
</dbReference>
<evidence type="ECO:0000313" key="5">
    <source>
        <dbReference type="Proteomes" id="UP001329430"/>
    </source>
</evidence>
<dbReference type="InterPro" id="IPR001314">
    <property type="entry name" value="Peptidase_S1A"/>
</dbReference>
<keyword evidence="5" id="KW-1185">Reference proteome</keyword>
<keyword evidence="1" id="KW-1015">Disulfide bond</keyword>
<dbReference type="PROSITE" id="PS50240">
    <property type="entry name" value="TRYPSIN_DOM"/>
    <property type="match status" value="1"/>
</dbReference>
<keyword evidence="2" id="KW-0732">Signal</keyword>
<dbReference type="SMART" id="SM00020">
    <property type="entry name" value="Tryp_SPc"/>
    <property type="match status" value="1"/>
</dbReference>
<dbReference type="GO" id="GO:0004252">
    <property type="term" value="F:serine-type endopeptidase activity"/>
    <property type="evidence" value="ECO:0007669"/>
    <property type="project" value="InterPro"/>
</dbReference>